<keyword evidence="3" id="KW-1185">Reference proteome</keyword>
<protein>
    <submittedName>
        <fullName evidence="2">Uncharacterized protein</fullName>
    </submittedName>
</protein>
<gene>
    <name evidence="2" type="ORF">H4W31_002986</name>
</gene>
<dbReference type="Proteomes" id="UP000649753">
    <property type="component" value="Unassembled WGS sequence"/>
</dbReference>
<sequence>MTDDHADAAIRSTSLPEIPAARDRPADPPNSDPATDAGRGLVRMTFNLTPRAADALDSACAKTKDTKTDTINRALVVYNVVLDLIEQGGGKLTLQHPDGRTDTVHLL</sequence>
<accession>A0A927QZ91</accession>
<name>A0A927QZ91_9ACTN</name>
<feature type="region of interest" description="Disordered" evidence="1">
    <location>
        <begin position="1"/>
        <end position="40"/>
    </location>
</feature>
<evidence type="ECO:0000256" key="1">
    <source>
        <dbReference type="SAM" id="MobiDB-lite"/>
    </source>
</evidence>
<dbReference type="EMBL" id="JADBEB010000001">
    <property type="protein sequence ID" value="MBE1487348.1"/>
    <property type="molecule type" value="Genomic_DNA"/>
</dbReference>
<organism evidence="2 3">
    <name type="scientific">Plantactinospora soyae</name>
    <dbReference type="NCBI Taxonomy" id="1544732"/>
    <lineage>
        <taxon>Bacteria</taxon>
        <taxon>Bacillati</taxon>
        <taxon>Actinomycetota</taxon>
        <taxon>Actinomycetes</taxon>
        <taxon>Micromonosporales</taxon>
        <taxon>Micromonosporaceae</taxon>
        <taxon>Plantactinospora</taxon>
    </lineage>
</organism>
<evidence type="ECO:0000313" key="3">
    <source>
        <dbReference type="Proteomes" id="UP000649753"/>
    </source>
</evidence>
<reference evidence="2" key="1">
    <citation type="submission" date="2020-10" db="EMBL/GenBank/DDBJ databases">
        <title>Sequencing the genomes of 1000 actinobacteria strains.</title>
        <authorList>
            <person name="Klenk H.-P."/>
        </authorList>
    </citation>
    <scope>NUCLEOTIDE SEQUENCE</scope>
    <source>
        <strain evidence="2">DSM 46832</strain>
    </source>
</reference>
<dbReference type="AlphaFoldDB" id="A0A927QZ91"/>
<dbReference type="RefSeq" id="WP_225945534.1">
    <property type="nucleotide sequence ID" value="NZ_JADBEB010000001.1"/>
</dbReference>
<evidence type="ECO:0000313" key="2">
    <source>
        <dbReference type="EMBL" id="MBE1487348.1"/>
    </source>
</evidence>
<proteinExistence type="predicted"/>
<comment type="caution">
    <text evidence="2">The sequence shown here is derived from an EMBL/GenBank/DDBJ whole genome shotgun (WGS) entry which is preliminary data.</text>
</comment>